<evidence type="ECO:0000259" key="1">
    <source>
        <dbReference type="Pfam" id="PF01471"/>
    </source>
</evidence>
<accession>A0A975NPT3</accession>
<dbReference type="InterPro" id="IPR036365">
    <property type="entry name" value="PGBD-like_sf"/>
</dbReference>
<organism evidence="2 3">
    <name type="scientific">Bradyrhizobium sediminis</name>
    <dbReference type="NCBI Taxonomy" id="2840469"/>
    <lineage>
        <taxon>Bacteria</taxon>
        <taxon>Pseudomonadati</taxon>
        <taxon>Pseudomonadota</taxon>
        <taxon>Alphaproteobacteria</taxon>
        <taxon>Hyphomicrobiales</taxon>
        <taxon>Nitrobacteraceae</taxon>
        <taxon>Bradyrhizobium</taxon>
    </lineage>
</organism>
<dbReference type="InterPro" id="IPR002477">
    <property type="entry name" value="Peptidoglycan-bd-like"/>
</dbReference>
<gene>
    <name evidence="2" type="ORF">KMZ68_04430</name>
</gene>
<reference evidence="2" key="1">
    <citation type="submission" date="2021-06" db="EMBL/GenBank/DDBJ databases">
        <title>Bradyrhizobium sp. S2-11-2 Genome sequencing.</title>
        <authorList>
            <person name="Jin L."/>
        </authorList>
    </citation>
    <scope>NUCLEOTIDE SEQUENCE</scope>
    <source>
        <strain evidence="2">S2-11-2</strain>
    </source>
</reference>
<evidence type="ECO:0000313" key="2">
    <source>
        <dbReference type="EMBL" id="QWG19128.1"/>
    </source>
</evidence>
<evidence type="ECO:0000313" key="3">
    <source>
        <dbReference type="Proteomes" id="UP000680805"/>
    </source>
</evidence>
<dbReference type="Proteomes" id="UP000680805">
    <property type="component" value="Chromosome"/>
</dbReference>
<dbReference type="SUPFAM" id="SSF54001">
    <property type="entry name" value="Cysteine proteinases"/>
    <property type="match status" value="1"/>
</dbReference>
<dbReference type="AlphaFoldDB" id="A0A975NPT3"/>
<dbReference type="KEGG" id="bsei:KMZ68_04430"/>
<dbReference type="EMBL" id="CP076135">
    <property type="protein sequence ID" value="QWG19128.1"/>
    <property type="molecule type" value="Genomic_DNA"/>
</dbReference>
<dbReference type="Gene3D" id="3.90.1720.10">
    <property type="entry name" value="endopeptidase domain like (from Nostoc punctiforme)"/>
    <property type="match status" value="1"/>
</dbReference>
<dbReference type="RefSeq" id="WP_215614674.1">
    <property type="nucleotide sequence ID" value="NZ_CP076135.1"/>
</dbReference>
<protein>
    <submittedName>
        <fullName evidence="2">Peptidoglycan-binding protein</fullName>
    </submittedName>
</protein>
<dbReference type="SUPFAM" id="SSF47090">
    <property type="entry name" value="PGBD-like"/>
    <property type="match status" value="1"/>
</dbReference>
<dbReference type="Gene3D" id="1.10.101.10">
    <property type="entry name" value="PGBD-like superfamily/PGBD"/>
    <property type="match status" value="1"/>
</dbReference>
<dbReference type="Pfam" id="PF01471">
    <property type="entry name" value="PG_binding_1"/>
    <property type="match status" value="1"/>
</dbReference>
<dbReference type="InterPro" id="IPR036366">
    <property type="entry name" value="PGBDSf"/>
</dbReference>
<proteinExistence type="predicted"/>
<feature type="domain" description="Peptidoglycan binding-like" evidence="1">
    <location>
        <begin position="350"/>
        <end position="402"/>
    </location>
</feature>
<dbReference type="InterPro" id="IPR038765">
    <property type="entry name" value="Papain-like_cys_pep_sf"/>
</dbReference>
<sequence length="652" mass="67006">MAGQIGRSTDPSTAENRDDVGGTEVASFRYFNPGAQYPSARAARFGQTGYGIIGGGHKIARFPSPVNGAASNFDLLSRSYVGMRIGEAGTKWTGAHGFGVPGYDPNAVLTREMVDESVPAIALLKAIAGRESGKGNNLTEEEWRQAHKMYKAGSADAYLSSLPVQLVVHPPAGGAPSGAGLLQRARMHIGEPYINTQVPKDDPHWHGPWDCAEFVSWLVFQEAGILYGCVDDTAPPAKADAYTGAWKADLERLGKRVSVEEAAATVGGIVLRYPPGPGKMGHIAVCDGNGGTVEAKGRRYGVVADSVHGRGWHTGILIPDIAYGASSPIKVNPPAVIYEVDAPNMDKVIVTRIQEALAAKGFDPGLIDGDFGLNTQAAVLRFQEAEGMVVDGAVGPETAAALGVSLGVGAAGPVGPVVSDQGQILGSLPPDTQQLLTLILMLLSKEKPMAADPAKPGQGLELLLPLLLQSALSGKQLDITQLLAVFATGKPLVTPPLGTQPVNTVPAPVVAQSPASQAPADLIITLLMPLLYQKLTGKPYPGTEPKPEAPAEANVPALSRPSVQLSAGALGIVTLLQAFGFLNLPFNLGALGSSGAAAAGAAAAATPASGSTLATLIPLITGVIGATSGWGALGGIGSKLLGSLFNSFAKKN</sequence>
<name>A0A975NPT3_9BRAD</name>